<dbReference type="EC" id="2.7.1.30" evidence="9"/>
<dbReference type="NCBIfam" id="NF000756">
    <property type="entry name" value="PRK00047.1"/>
    <property type="match status" value="1"/>
</dbReference>
<comment type="catalytic activity">
    <reaction evidence="8 9">
        <text>glycerol + ATP = sn-glycerol 3-phosphate + ADP + H(+)</text>
        <dbReference type="Rhea" id="RHEA:21644"/>
        <dbReference type="ChEBI" id="CHEBI:15378"/>
        <dbReference type="ChEBI" id="CHEBI:17754"/>
        <dbReference type="ChEBI" id="CHEBI:30616"/>
        <dbReference type="ChEBI" id="CHEBI:57597"/>
        <dbReference type="ChEBI" id="CHEBI:456216"/>
        <dbReference type="EC" id="2.7.1.30"/>
    </reaction>
</comment>
<dbReference type="InterPro" id="IPR018485">
    <property type="entry name" value="FGGY_C"/>
</dbReference>
<dbReference type="AlphaFoldDB" id="A0A3S2UVH5"/>
<reference evidence="13 14" key="1">
    <citation type="submission" date="2019-01" db="EMBL/GenBank/DDBJ databases">
        <authorList>
            <person name="Chen W.-M."/>
        </authorList>
    </citation>
    <scope>NUCLEOTIDE SEQUENCE [LARGE SCALE GENOMIC DNA]</scope>
    <source>
        <strain evidence="13 14">FSY-9</strain>
    </source>
</reference>
<evidence type="ECO:0000259" key="11">
    <source>
        <dbReference type="Pfam" id="PF00370"/>
    </source>
</evidence>
<evidence type="ECO:0000313" key="13">
    <source>
        <dbReference type="EMBL" id="RVU06138.1"/>
    </source>
</evidence>
<dbReference type="InterPro" id="IPR000577">
    <property type="entry name" value="Carb_kinase_FGGY"/>
</dbReference>
<sequence>MSASRYVLAIDQGTTSTRSILFDDSATPVVSAQKEFPQYYPQPGWVEQDPEDIWRDALDTARQVLAQSGVDAGQVAGIGIANQRETVVLWDRASGEPVYKAIVWQDRRTASLCANLKAAGHEAAVRAKTGLLLDPYFSATKLAWILDNVEGVRDRAEKGELAFGTVDCFLLWRLTGGKFHATDVTNAGRTLLYDIRAQRWDEELCALFNVPMALLPQVHDNSYIYGMTDPELLGASIPVAGMAGDQQAALFGQACFEPNMAKSTYGTGCFMLLNTGDQALESEHRLLTTPAYRLNGQMTYALEGSIFIAGAAIKWLRDGIGVITHARETNDMATQVSDSHGVYMVPAFVGLGAPHWDPDARGAIFGLTLGTTQAHLARAALEAVGYQTLDLIDAMVADGSKTPATLRVDGGMTANDWLCQFLADLLQTVVERPRHLETTALGVAFHAGLATGVWPDLAALARTWQPRDSFAPRMDGEHRAQLIAGWQEALAKTLSAK</sequence>
<feature type="binding site" evidence="9">
    <location>
        <position position="415"/>
    </location>
    <ligand>
        <name>ADP</name>
        <dbReference type="ChEBI" id="CHEBI:456216"/>
    </ligand>
</feature>
<dbReference type="UniPathway" id="UPA00618">
    <property type="reaction ID" value="UER00672"/>
</dbReference>
<feature type="binding site" evidence="9">
    <location>
        <position position="245"/>
    </location>
    <ligand>
        <name>sn-glycerol 3-phosphate</name>
        <dbReference type="ChEBI" id="CHEBI:57597"/>
    </ligand>
</feature>
<evidence type="ECO:0000256" key="2">
    <source>
        <dbReference type="ARBA" id="ARBA00009156"/>
    </source>
</evidence>
<feature type="binding site" evidence="9">
    <location>
        <position position="15"/>
    </location>
    <ligand>
        <name>ATP</name>
        <dbReference type="ChEBI" id="CHEBI:30616"/>
    </ligand>
</feature>
<feature type="binding site" evidence="9">
    <location>
        <position position="84"/>
    </location>
    <ligand>
        <name>sn-glycerol 3-phosphate</name>
        <dbReference type="ChEBI" id="CHEBI:57597"/>
    </ligand>
</feature>
<feature type="binding site" evidence="9">
    <location>
        <position position="14"/>
    </location>
    <ligand>
        <name>ADP</name>
        <dbReference type="ChEBI" id="CHEBI:456216"/>
    </ligand>
</feature>
<dbReference type="PROSITE" id="PS00445">
    <property type="entry name" value="FGGY_KINASES_2"/>
    <property type="match status" value="1"/>
</dbReference>
<gene>
    <name evidence="9 13" type="primary">glpK</name>
    <name evidence="13" type="ORF">EOE18_04625</name>
</gene>
<keyword evidence="3 9" id="KW-0808">Transferase</keyword>
<protein>
    <recommendedName>
        <fullName evidence="9">Glycerol kinase</fullName>
        <ecNumber evidence="9">2.7.1.30</ecNumber>
    </recommendedName>
    <alternativeName>
        <fullName evidence="9">ATP:glycerol 3-phosphotransferase</fullName>
    </alternativeName>
    <alternativeName>
        <fullName evidence="9">Glycerokinase</fullName>
        <shortName evidence="9">GK</shortName>
    </alternativeName>
</protein>
<feature type="binding site" evidence="9">
    <location>
        <position position="136"/>
    </location>
    <ligand>
        <name>sn-glycerol 3-phosphate</name>
        <dbReference type="ChEBI" id="CHEBI:57597"/>
    </ligand>
</feature>
<dbReference type="OrthoDB" id="9805576at2"/>
<comment type="function">
    <text evidence="9">Key enzyme in the regulation of glycerol uptake and metabolism. Catalyzes the phosphorylation of glycerol to yield sn-glycerol 3-phosphate.</text>
</comment>
<dbReference type="FunFam" id="3.30.420.40:FF:000008">
    <property type="entry name" value="Glycerol kinase"/>
    <property type="match status" value="1"/>
</dbReference>
<dbReference type="GO" id="GO:0005829">
    <property type="term" value="C:cytosol"/>
    <property type="evidence" value="ECO:0007669"/>
    <property type="project" value="TreeGrafter"/>
</dbReference>
<dbReference type="Pfam" id="PF00370">
    <property type="entry name" value="FGGY_N"/>
    <property type="match status" value="1"/>
</dbReference>
<dbReference type="EMBL" id="SACO01000003">
    <property type="protein sequence ID" value="RVU06138.1"/>
    <property type="molecule type" value="Genomic_DNA"/>
</dbReference>
<dbReference type="PIRSF" id="PIRSF000538">
    <property type="entry name" value="GlpK"/>
    <property type="match status" value="1"/>
</dbReference>
<feature type="binding site" evidence="9">
    <location>
        <position position="411"/>
    </location>
    <ligand>
        <name>ADP</name>
        <dbReference type="ChEBI" id="CHEBI:456216"/>
    </ligand>
</feature>
<keyword evidence="14" id="KW-1185">Reference proteome</keyword>
<evidence type="ECO:0000256" key="10">
    <source>
        <dbReference type="RuleBase" id="RU003733"/>
    </source>
</evidence>
<dbReference type="InterPro" id="IPR018483">
    <property type="entry name" value="Carb_kinase_FGGY_CS"/>
</dbReference>
<dbReference type="RefSeq" id="WP_127706736.1">
    <property type="nucleotide sequence ID" value="NZ_SACO01000003.1"/>
</dbReference>
<evidence type="ECO:0000259" key="12">
    <source>
        <dbReference type="Pfam" id="PF02782"/>
    </source>
</evidence>
<feature type="binding site" evidence="9">
    <location>
        <position position="411"/>
    </location>
    <ligand>
        <name>ATP</name>
        <dbReference type="ChEBI" id="CHEBI:30616"/>
    </ligand>
</feature>
<organism evidence="13 14">
    <name type="scientific">Novosphingobium umbonatum</name>
    <dbReference type="NCBI Taxonomy" id="1908524"/>
    <lineage>
        <taxon>Bacteria</taxon>
        <taxon>Pseudomonadati</taxon>
        <taxon>Pseudomonadota</taxon>
        <taxon>Alphaproteobacteria</taxon>
        <taxon>Sphingomonadales</taxon>
        <taxon>Sphingomonadaceae</taxon>
        <taxon>Novosphingobium</taxon>
    </lineage>
</organism>
<dbReference type="GO" id="GO:0004370">
    <property type="term" value="F:glycerol kinase activity"/>
    <property type="evidence" value="ECO:0007669"/>
    <property type="project" value="UniProtKB-UniRule"/>
</dbReference>
<dbReference type="PANTHER" id="PTHR10196:SF78">
    <property type="entry name" value="GLYCEROL KINASE"/>
    <property type="match status" value="1"/>
</dbReference>
<dbReference type="GO" id="GO:0019563">
    <property type="term" value="P:glycerol catabolic process"/>
    <property type="evidence" value="ECO:0007669"/>
    <property type="project" value="UniProtKB-UniRule"/>
</dbReference>
<evidence type="ECO:0000256" key="7">
    <source>
        <dbReference type="ARBA" id="ARBA00022840"/>
    </source>
</evidence>
<dbReference type="PROSITE" id="PS00933">
    <property type="entry name" value="FGGY_KINASES_1"/>
    <property type="match status" value="1"/>
</dbReference>
<dbReference type="InterPro" id="IPR005999">
    <property type="entry name" value="Glycerol_kin"/>
</dbReference>
<dbReference type="NCBIfam" id="TIGR01311">
    <property type="entry name" value="glycerol_kin"/>
    <property type="match status" value="1"/>
</dbReference>
<dbReference type="GO" id="GO:0006072">
    <property type="term" value="P:glycerol-3-phosphate metabolic process"/>
    <property type="evidence" value="ECO:0007669"/>
    <property type="project" value="InterPro"/>
</dbReference>
<comment type="similarity">
    <text evidence="2 9 10">Belongs to the FGGY kinase family.</text>
</comment>
<evidence type="ECO:0000256" key="4">
    <source>
        <dbReference type="ARBA" id="ARBA00022741"/>
    </source>
</evidence>
<evidence type="ECO:0000256" key="5">
    <source>
        <dbReference type="ARBA" id="ARBA00022777"/>
    </source>
</evidence>
<dbReference type="SUPFAM" id="SSF53067">
    <property type="entry name" value="Actin-like ATPase domain"/>
    <property type="match status" value="2"/>
</dbReference>
<dbReference type="Pfam" id="PF02782">
    <property type="entry name" value="FGGY_C"/>
    <property type="match status" value="1"/>
</dbReference>
<feature type="binding site" evidence="9">
    <location>
        <position position="245"/>
    </location>
    <ligand>
        <name>glycerol</name>
        <dbReference type="ChEBI" id="CHEBI:17754"/>
    </ligand>
</feature>
<feature type="binding site" evidence="9">
    <location>
        <position position="16"/>
    </location>
    <ligand>
        <name>ATP</name>
        <dbReference type="ChEBI" id="CHEBI:30616"/>
    </ligand>
</feature>
<comment type="caution">
    <text evidence="9">Lacks conserved residue(s) required for the propagation of feature annotation.</text>
</comment>
<evidence type="ECO:0000256" key="9">
    <source>
        <dbReference type="HAMAP-Rule" id="MF_00186"/>
    </source>
</evidence>
<evidence type="ECO:0000256" key="6">
    <source>
        <dbReference type="ARBA" id="ARBA00022798"/>
    </source>
</evidence>
<dbReference type="Gene3D" id="3.30.420.40">
    <property type="match status" value="2"/>
</dbReference>
<dbReference type="Proteomes" id="UP000282837">
    <property type="component" value="Unassembled WGS sequence"/>
</dbReference>
<feature type="domain" description="Carbohydrate kinase FGGY N-terminal" evidence="11">
    <location>
        <begin position="6"/>
        <end position="252"/>
    </location>
</feature>
<feature type="binding site" evidence="9">
    <location>
        <position position="310"/>
    </location>
    <ligand>
        <name>ATP</name>
        <dbReference type="ChEBI" id="CHEBI:30616"/>
    </ligand>
</feature>
<comment type="pathway">
    <text evidence="1 9">Polyol metabolism; glycerol degradation via glycerol kinase pathway; sn-glycerol 3-phosphate from glycerol: step 1/1.</text>
</comment>
<dbReference type="PANTHER" id="PTHR10196">
    <property type="entry name" value="SUGAR KINASE"/>
    <property type="match status" value="1"/>
</dbReference>
<feature type="binding site" evidence="9">
    <location>
        <position position="246"/>
    </location>
    <ligand>
        <name>glycerol</name>
        <dbReference type="ChEBI" id="CHEBI:17754"/>
    </ligand>
</feature>
<feature type="binding site" evidence="9">
    <location>
        <position position="14"/>
    </location>
    <ligand>
        <name>sn-glycerol 3-phosphate</name>
        <dbReference type="ChEBI" id="CHEBI:57597"/>
    </ligand>
</feature>
<keyword evidence="6 9" id="KW-0319">Glycerol metabolism</keyword>
<proteinExistence type="inferred from homology"/>
<dbReference type="HAMAP" id="MF_00186">
    <property type="entry name" value="Glycerol_kin"/>
    <property type="match status" value="1"/>
</dbReference>
<keyword evidence="7 9" id="KW-0067">ATP-binding</keyword>
<keyword evidence="4 9" id="KW-0547">Nucleotide-binding</keyword>
<evidence type="ECO:0000256" key="8">
    <source>
        <dbReference type="ARBA" id="ARBA00052101"/>
    </source>
</evidence>
<name>A0A3S2UVH5_9SPHN</name>
<keyword evidence="5 9" id="KW-0418">Kinase</keyword>
<feature type="binding site" evidence="9">
    <location>
        <position position="84"/>
    </location>
    <ligand>
        <name>glycerol</name>
        <dbReference type="ChEBI" id="CHEBI:17754"/>
    </ligand>
</feature>
<evidence type="ECO:0000313" key="14">
    <source>
        <dbReference type="Proteomes" id="UP000282837"/>
    </source>
</evidence>
<feature type="binding site" evidence="9">
    <location>
        <position position="85"/>
    </location>
    <ligand>
        <name>glycerol</name>
        <dbReference type="ChEBI" id="CHEBI:17754"/>
    </ligand>
</feature>
<feature type="binding site" evidence="9">
    <location>
        <position position="136"/>
    </location>
    <ligand>
        <name>glycerol</name>
        <dbReference type="ChEBI" id="CHEBI:17754"/>
    </ligand>
</feature>
<comment type="caution">
    <text evidence="13">The sequence shown here is derived from an EMBL/GenBank/DDBJ whole genome shotgun (WGS) entry which is preliminary data.</text>
</comment>
<dbReference type="GO" id="GO:0005524">
    <property type="term" value="F:ATP binding"/>
    <property type="evidence" value="ECO:0007669"/>
    <property type="project" value="UniProtKB-UniRule"/>
</dbReference>
<comment type="activity regulation">
    <text evidence="9">Inhibited by fructose 1,6-bisphosphate (FBP).</text>
</comment>
<feature type="binding site" evidence="9">
    <location>
        <position position="267"/>
    </location>
    <ligand>
        <name>ADP</name>
        <dbReference type="ChEBI" id="CHEBI:456216"/>
    </ligand>
</feature>
<feature type="binding site" evidence="9">
    <location>
        <position position="85"/>
    </location>
    <ligand>
        <name>sn-glycerol 3-phosphate</name>
        <dbReference type="ChEBI" id="CHEBI:57597"/>
    </ligand>
</feature>
<feature type="binding site" evidence="9">
    <location>
        <position position="310"/>
    </location>
    <ligand>
        <name>ADP</name>
        <dbReference type="ChEBI" id="CHEBI:456216"/>
    </ligand>
</feature>
<dbReference type="FunFam" id="3.30.420.40:FF:000007">
    <property type="entry name" value="Glycerol kinase"/>
    <property type="match status" value="1"/>
</dbReference>
<feature type="binding site" evidence="9">
    <location>
        <position position="14"/>
    </location>
    <ligand>
        <name>ATP</name>
        <dbReference type="ChEBI" id="CHEBI:30616"/>
    </ligand>
</feature>
<accession>A0A3S2UVH5</accession>
<dbReference type="InterPro" id="IPR043129">
    <property type="entry name" value="ATPase_NBD"/>
</dbReference>
<feature type="domain" description="Carbohydrate kinase FGGY C-terminal" evidence="12">
    <location>
        <begin position="262"/>
        <end position="450"/>
    </location>
</feature>
<evidence type="ECO:0000256" key="3">
    <source>
        <dbReference type="ARBA" id="ARBA00022679"/>
    </source>
</evidence>
<evidence type="ECO:0000256" key="1">
    <source>
        <dbReference type="ARBA" id="ARBA00005190"/>
    </source>
</evidence>
<feature type="binding site" evidence="9">
    <location>
        <position position="267"/>
    </location>
    <ligand>
        <name>ATP</name>
        <dbReference type="ChEBI" id="CHEBI:30616"/>
    </ligand>
</feature>
<feature type="binding site" evidence="9">
    <location>
        <position position="18"/>
    </location>
    <ligand>
        <name>ADP</name>
        <dbReference type="ChEBI" id="CHEBI:456216"/>
    </ligand>
</feature>
<dbReference type="InterPro" id="IPR018484">
    <property type="entry name" value="FGGY_N"/>
</dbReference>
<dbReference type="CDD" id="cd07786">
    <property type="entry name" value="FGGY_EcGK_like"/>
    <property type="match status" value="1"/>
</dbReference>